<dbReference type="EMBL" id="LHPG02000010">
    <property type="protein sequence ID" value="PRW50800.1"/>
    <property type="molecule type" value="Genomic_DNA"/>
</dbReference>
<dbReference type="InterPro" id="IPR001107">
    <property type="entry name" value="Band_7"/>
</dbReference>
<dbReference type="PANTHER" id="PTHR43327:SF10">
    <property type="entry name" value="STOMATIN-LIKE PROTEIN 2, MITOCHONDRIAL"/>
    <property type="match status" value="1"/>
</dbReference>
<evidence type="ECO:0000259" key="2">
    <source>
        <dbReference type="SMART" id="SM00244"/>
    </source>
</evidence>
<dbReference type="SUPFAM" id="SSF117892">
    <property type="entry name" value="Band 7/SPFH domain"/>
    <property type="match status" value="1"/>
</dbReference>
<feature type="compositionally biased region" description="Low complexity" evidence="1">
    <location>
        <begin position="312"/>
        <end position="339"/>
    </location>
</feature>
<comment type="caution">
    <text evidence="3">The sequence shown here is derived from an EMBL/GenBank/DDBJ whole genome shotgun (WGS) entry which is preliminary data.</text>
</comment>
<dbReference type="InterPro" id="IPR036013">
    <property type="entry name" value="Band_7/SPFH_dom_sf"/>
</dbReference>
<dbReference type="PANTHER" id="PTHR43327">
    <property type="entry name" value="STOMATIN-LIKE PROTEIN 2, MITOCHONDRIAL"/>
    <property type="match status" value="1"/>
</dbReference>
<dbReference type="Gene3D" id="3.30.479.30">
    <property type="entry name" value="Band 7 domain"/>
    <property type="match status" value="1"/>
</dbReference>
<evidence type="ECO:0000256" key="1">
    <source>
        <dbReference type="SAM" id="MobiDB-lite"/>
    </source>
</evidence>
<evidence type="ECO:0000313" key="3">
    <source>
        <dbReference type="EMBL" id="PRW50800.1"/>
    </source>
</evidence>
<name>A0A2P6TN90_CHLSO</name>
<keyword evidence="4" id="KW-1185">Reference proteome</keyword>
<feature type="region of interest" description="Disordered" evidence="1">
    <location>
        <begin position="300"/>
        <end position="373"/>
    </location>
</feature>
<dbReference type="Pfam" id="PF01145">
    <property type="entry name" value="Band_7"/>
    <property type="match status" value="1"/>
</dbReference>
<feature type="domain" description="Band 7" evidence="2">
    <location>
        <begin position="32"/>
        <end position="213"/>
    </location>
</feature>
<proteinExistence type="predicted"/>
<evidence type="ECO:0000313" key="4">
    <source>
        <dbReference type="Proteomes" id="UP000239899"/>
    </source>
</evidence>
<dbReference type="STRING" id="3076.A0A2P6TN90"/>
<dbReference type="OrthoDB" id="514649at2759"/>
<protein>
    <submittedName>
        <fullName evidence="3">Hypersensitive-induced response</fullName>
    </submittedName>
</protein>
<dbReference type="AlphaFoldDB" id="A0A2P6TN90"/>
<dbReference type="SMART" id="SM00244">
    <property type="entry name" value="PHB"/>
    <property type="match status" value="1"/>
</dbReference>
<dbReference type="InterPro" id="IPR050710">
    <property type="entry name" value="Band7/mec-2_domain"/>
</dbReference>
<dbReference type="Proteomes" id="UP000239899">
    <property type="component" value="Unassembled WGS sequence"/>
</dbReference>
<feature type="region of interest" description="Disordered" evidence="1">
    <location>
        <begin position="390"/>
        <end position="439"/>
    </location>
</feature>
<organism evidence="3 4">
    <name type="scientific">Chlorella sorokiniana</name>
    <name type="common">Freshwater green alga</name>
    <dbReference type="NCBI Taxonomy" id="3076"/>
    <lineage>
        <taxon>Eukaryota</taxon>
        <taxon>Viridiplantae</taxon>
        <taxon>Chlorophyta</taxon>
        <taxon>core chlorophytes</taxon>
        <taxon>Trebouxiophyceae</taxon>
        <taxon>Chlorellales</taxon>
        <taxon>Chlorellaceae</taxon>
        <taxon>Chlorella clade</taxon>
        <taxon>Chlorella</taxon>
    </lineage>
</organism>
<gene>
    <name evidence="3" type="ORF">C2E21_5605</name>
</gene>
<accession>A0A2P6TN90</accession>
<sequence length="439" mass="46104">MGARLSTAATAASGTKAASSPRKRYRGLRKYRCYTATGEGGVEIIANWGRFKRIARPGFNCVWCCFGQNVAGRLSTALQARLAVRALGAAAVALPGARQLHQEVQCECKTADGVFVELVLSLQYRVAQDRLYEAFYSMDDPQAQVTSYVLDALGTTVAAMPIEQLFAHREEMVHAVQRGLESLLHSHGFALEDCLITVLAPTQSVKEAMNNVLAAQRQREAAFEQGEADKVRTVKGAEASAESKYLQGQGLARFFIALTAGLRESAKVLLTGRIKQEDLTFPQPPPGDDRAALEAAGVSPMPPAAAEEDGQQEAAPAAAASPAGPAAQQPLQGRPAGQAKSQVQVQREWREQPAGGRAGHKAPPGVVASSSQELGQSLLDARPAALSTLPAKPAQQAKQHMDPSALLPPHAPGTPSHGGAASAGMRSGGAQLGKMAAGL</sequence>
<reference evidence="3 4" key="1">
    <citation type="journal article" date="2018" name="Plant J.">
        <title>Genome sequences of Chlorella sorokiniana UTEX 1602 and Micractinium conductrix SAG 241.80: implications to maltose excretion by a green alga.</title>
        <authorList>
            <person name="Arriola M.B."/>
            <person name="Velmurugan N."/>
            <person name="Zhang Y."/>
            <person name="Plunkett M.H."/>
            <person name="Hondzo H."/>
            <person name="Barney B.M."/>
        </authorList>
    </citation>
    <scope>NUCLEOTIDE SEQUENCE [LARGE SCALE GENOMIC DNA]</scope>
    <source>
        <strain evidence="4">UTEX 1602</strain>
    </source>
</reference>